<organism evidence="2 3">
    <name type="scientific">Sulfobacillus benefaciens</name>
    <dbReference type="NCBI Taxonomy" id="453960"/>
    <lineage>
        <taxon>Bacteria</taxon>
        <taxon>Bacillati</taxon>
        <taxon>Bacillota</taxon>
        <taxon>Clostridia</taxon>
        <taxon>Eubacteriales</taxon>
        <taxon>Clostridiales Family XVII. Incertae Sedis</taxon>
        <taxon>Sulfobacillus</taxon>
    </lineage>
</organism>
<sequence>MRLLWVLSSLEGKVGTIVAQMASSVLLEHGWEIDILPLNPLNPQVVSYPFPPGVEILSRPQMSHFGVKIGTKGLFRRLYTYYDRIVVDQNLDFSLKAIMAIGKHATDSHTILICGQVASELLASHGDQAPRLKKLMLDWYPGASRIIALSNRIYDDLVANFGVSPRQITRLFLPVPLYVQQVQPPQDPPLPSPRAEVVVFGELDPLKGLEGFLLMAKALYDQGILFRIAVLGDGPSRRDAQKLARSLNINCVFAGWPLNPFEWFRSAEVLVAPQYLDGCALDAQLAMFSGIPVLGYRAASALGELMSEYGIGELVDTNGPLALSDRLAQWLNHSRDKMGYRPLPETIKERLFGSAGHDAWMKALTG</sequence>
<comment type="caution">
    <text evidence="2">The sequence shown here is derived from an EMBL/GenBank/DDBJ whole genome shotgun (WGS) entry which is preliminary data.</text>
</comment>
<reference evidence="2 3" key="1">
    <citation type="journal article" date="2014" name="BMC Genomics">
        <title>Comparison of environmental and isolate Sulfobacillus genomes reveals diverse carbon, sulfur, nitrogen, and hydrogen metabolisms.</title>
        <authorList>
            <person name="Justice N.B."/>
            <person name="Norman A."/>
            <person name="Brown C.T."/>
            <person name="Singh A."/>
            <person name="Thomas B.C."/>
            <person name="Banfield J.F."/>
        </authorList>
    </citation>
    <scope>NUCLEOTIDE SEQUENCE [LARGE SCALE GENOMIC DNA]</scope>
    <source>
        <strain evidence="2">AMDSBA1</strain>
    </source>
</reference>
<dbReference type="PANTHER" id="PTHR12526:SF630">
    <property type="entry name" value="GLYCOSYLTRANSFERASE"/>
    <property type="match status" value="1"/>
</dbReference>
<dbReference type="Proteomes" id="UP000242699">
    <property type="component" value="Unassembled WGS sequence"/>
</dbReference>
<name>A0A2T2X7C3_9FIRM</name>
<accession>A0A2T2X7C3</accession>
<gene>
    <name evidence="2" type="ORF">C7B43_06540</name>
</gene>
<dbReference type="EMBL" id="PXYT01000011">
    <property type="protein sequence ID" value="PSR30367.1"/>
    <property type="molecule type" value="Genomic_DNA"/>
</dbReference>
<evidence type="ECO:0000313" key="2">
    <source>
        <dbReference type="EMBL" id="PSR30367.1"/>
    </source>
</evidence>
<dbReference type="Pfam" id="PF00534">
    <property type="entry name" value="Glycos_transf_1"/>
    <property type="match status" value="1"/>
</dbReference>
<dbReference type="PANTHER" id="PTHR12526">
    <property type="entry name" value="GLYCOSYLTRANSFERASE"/>
    <property type="match status" value="1"/>
</dbReference>
<dbReference type="Gene3D" id="3.40.50.2000">
    <property type="entry name" value="Glycogen Phosphorylase B"/>
    <property type="match status" value="2"/>
</dbReference>
<dbReference type="SUPFAM" id="SSF53756">
    <property type="entry name" value="UDP-Glycosyltransferase/glycogen phosphorylase"/>
    <property type="match status" value="1"/>
</dbReference>
<proteinExistence type="predicted"/>
<dbReference type="CDD" id="cd03801">
    <property type="entry name" value="GT4_PimA-like"/>
    <property type="match status" value="1"/>
</dbReference>
<evidence type="ECO:0000313" key="3">
    <source>
        <dbReference type="Proteomes" id="UP000242699"/>
    </source>
</evidence>
<dbReference type="InterPro" id="IPR001296">
    <property type="entry name" value="Glyco_trans_1"/>
</dbReference>
<protein>
    <recommendedName>
        <fullName evidence="1">Glycosyl transferase family 1 domain-containing protein</fullName>
    </recommendedName>
</protein>
<dbReference type="GO" id="GO:0016757">
    <property type="term" value="F:glycosyltransferase activity"/>
    <property type="evidence" value="ECO:0007669"/>
    <property type="project" value="InterPro"/>
</dbReference>
<evidence type="ECO:0000259" key="1">
    <source>
        <dbReference type="Pfam" id="PF00534"/>
    </source>
</evidence>
<feature type="domain" description="Glycosyl transferase family 1" evidence="1">
    <location>
        <begin position="188"/>
        <end position="337"/>
    </location>
</feature>
<dbReference type="AlphaFoldDB" id="A0A2T2X7C3"/>